<accession>A0A9X1WTW6</accession>
<keyword evidence="4" id="KW-1185">Reference proteome</keyword>
<dbReference type="InterPro" id="IPR029021">
    <property type="entry name" value="Prot-tyrosine_phosphatase-like"/>
</dbReference>
<organism evidence="3 4">
    <name type="scientific">Paenibacillus mangrovi</name>
    <dbReference type="NCBI Taxonomy" id="2931978"/>
    <lineage>
        <taxon>Bacteria</taxon>
        <taxon>Bacillati</taxon>
        <taxon>Bacillota</taxon>
        <taxon>Bacilli</taxon>
        <taxon>Bacillales</taxon>
        <taxon>Paenibacillaceae</taxon>
        <taxon>Paenibacillus</taxon>
    </lineage>
</organism>
<dbReference type="Pfam" id="PF13350">
    <property type="entry name" value="Y_phosphatase3"/>
    <property type="match status" value="1"/>
</dbReference>
<dbReference type="PROSITE" id="PS50056">
    <property type="entry name" value="TYR_PHOSPHATASE_2"/>
    <property type="match status" value="1"/>
</dbReference>
<protein>
    <submittedName>
        <fullName evidence="3">Tyrosine-protein phosphatase</fullName>
    </submittedName>
</protein>
<dbReference type="InterPro" id="IPR026893">
    <property type="entry name" value="Tyr/Ser_Pase_IphP-type"/>
</dbReference>
<dbReference type="RefSeq" id="WP_244727047.1">
    <property type="nucleotide sequence ID" value="NZ_JALIRP010000007.1"/>
</dbReference>
<evidence type="ECO:0000313" key="3">
    <source>
        <dbReference type="EMBL" id="MCJ8013513.1"/>
    </source>
</evidence>
<dbReference type="PANTHER" id="PTHR31126">
    <property type="entry name" value="TYROSINE-PROTEIN PHOSPHATASE"/>
    <property type="match status" value="1"/>
</dbReference>
<proteinExistence type="inferred from homology"/>
<dbReference type="PROSITE" id="PS00383">
    <property type="entry name" value="TYR_PHOSPHATASE_1"/>
    <property type="match status" value="1"/>
</dbReference>
<dbReference type="EMBL" id="JALIRP010000007">
    <property type="protein sequence ID" value="MCJ8013513.1"/>
    <property type="molecule type" value="Genomic_DNA"/>
</dbReference>
<feature type="domain" description="Tyrosine specific protein phosphatases" evidence="2">
    <location>
        <begin position="109"/>
        <end position="156"/>
    </location>
</feature>
<sequence length="246" mass="27206">MSSVTHSLERRLSLSGAYNVRDLGGYSTMDGRTIHWGRFYRADGLHKLTEDDQKALLVRGLHTVIDLRHEHELKQFKNVFSDSNEVAYYNVSLVNPATTNRKDIHTLGDLYIDMLDNVQPELLRVFQLLASGGGQAVLFHCSAGKDRTGVTAALLLGLAGVPEETIIADYSLTGECIAPLMEELRKGKPEGLPDESYDKFLGSDPGNMIMMLEHLKAKYGGAENYLASIGLTEPELNALRAKLLEE</sequence>
<comment type="caution">
    <text evidence="3">The sequence shown here is derived from an EMBL/GenBank/DDBJ whole genome shotgun (WGS) entry which is preliminary data.</text>
</comment>
<dbReference type="PANTHER" id="PTHR31126:SF1">
    <property type="entry name" value="TYROSINE SPECIFIC PROTEIN PHOSPHATASES DOMAIN-CONTAINING PROTEIN"/>
    <property type="match status" value="1"/>
</dbReference>
<evidence type="ECO:0000256" key="1">
    <source>
        <dbReference type="ARBA" id="ARBA00009580"/>
    </source>
</evidence>
<dbReference type="InterPro" id="IPR000387">
    <property type="entry name" value="Tyr_Pase_dom"/>
</dbReference>
<name>A0A9X1WTW6_9BACL</name>
<evidence type="ECO:0000259" key="2">
    <source>
        <dbReference type="PROSITE" id="PS50056"/>
    </source>
</evidence>
<dbReference type="Proteomes" id="UP001139347">
    <property type="component" value="Unassembled WGS sequence"/>
</dbReference>
<dbReference type="SUPFAM" id="SSF52799">
    <property type="entry name" value="(Phosphotyrosine protein) phosphatases II"/>
    <property type="match status" value="1"/>
</dbReference>
<dbReference type="AlphaFoldDB" id="A0A9X1WTW6"/>
<gene>
    <name evidence="3" type="ORF">MUG84_17440</name>
</gene>
<reference evidence="3" key="1">
    <citation type="submission" date="2022-04" db="EMBL/GenBank/DDBJ databases">
        <title>Paenibacillus mangrovi sp. nov., a novel endophytic bacterium isolated from bark of Kandelia candel.</title>
        <authorList>
            <person name="Tuo L."/>
        </authorList>
    </citation>
    <scope>NUCLEOTIDE SEQUENCE</scope>
    <source>
        <strain evidence="3">KQZ6P-2</strain>
    </source>
</reference>
<dbReference type="InterPro" id="IPR016130">
    <property type="entry name" value="Tyr_Pase_AS"/>
</dbReference>
<dbReference type="Gene3D" id="3.90.190.10">
    <property type="entry name" value="Protein tyrosine phosphatase superfamily"/>
    <property type="match status" value="1"/>
</dbReference>
<comment type="similarity">
    <text evidence="1">Belongs to the protein-tyrosine phosphatase family.</text>
</comment>
<dbReference type="GO" id="GO:0004721">
    <property type="term" value="F:phosphoprotein phosphatase activity"/>
    <property type="evidence" value="ECO:0007669"/>
    <property type="project" value="InterPro"/>
</dbReference>
<evidence type="ECO:0000313" key="4">
    <source>
        <dbReference type="Proteomes" id="UP001139347"/>
    </source>
</evidence>